<reference evidence="8 9" key="1">
    <citation type="submission" date="2020-02" db="EMBL/GenBank/DDBJ databases">
        <title>Sequencing the genomes of 1000 actinobacteria strains.</title>
        <authorList>
            <person name="Klenk H.-P."/>
        </authorList>
    </citation>
    <scope>NUCLEOTIDE SEQUENCE [LARGE SCALE GENOMIC DNA]</scope>
    <source>
        <strain evidence="8 9">DSM 19609</strain>
    </source>
</reference>
<dbReference type="InterPro" id="IPR007863">
    <property type="entry name" value="Peptidase_M16_C"/>
</dbReference>
<dbReference type="PANTHER" id="PTHR43690">
    <property type="entry name" value="NARDILYSIN"/>
    <property type="match status" value="1"/>
</dbReference>
<keyword evidence="3" id="KW-0378">Hydrolase</keyword>
<evidence type="ECO:0000313" key="8">
    <source>
        <dbReference type="EMBL" id="NIH56382.1"/>
    </source>
</evidence>
<protein>
    <submittedName>
        <fullName evidence="8">Zn-dependent peptidase</fullName>
    </submittedName>
</protein>
<evidence type="ECO:0000259" key="6">
    <source>
        <dbReference type="Pfam" id="PF00675"/>
    </source>
</evidence>
<dbReference type="InterPro" id="IPR011249">
    <property type="entry name" value="Metalloenz_LuxS/M16"/>
</dbReference>
<evidence type="ECO:0000256" key="3">
    <source>
        <dbReference type="ARBA" id="ARBA00022801"/>
    </source>
</evidence>
<feature type="domain" description="Peptidase M16 C-terminal" evidence="7">
    <location>
        <begin position="178"/>
        <end position="355"/>
    </location>
</feature>
<dbReference type="Pfam" id="PF05193">
    <property type="entry name" value="Peptidase_M16_C"/>
    <property type="match status" value="1"/>
</dbReference>
<keyword evidence="2" id="KW-0645">Protease</keyword>
<name>A0ABX0SDB2_9ACTN</name>
<accession>A0ABX0SDB2</accession>
<dbReference type="PANTHER" id="PTHR43690:SF17">
    <property type="entry name" value="PROTEIN YHJJ"/>
    <property type="match status" value="1"/>
</dbReference>
<gene>
    <name evidence="8" type="ORF">FB473_001027</name>
</gene>
<dbReference type="SUPFAM" id="SSF63411">
    <property type="entry name" value="LuxS/MPP-like metallohydrolase"/>
    <property type="match status" value="2"/>
</dbReference>
<dbReference type="InterPro" id="IPR050626">
    <property type="entry name" value="Peptidase_M16"/>
</dbReference>
<proteinExistence type="inferred from homology"/>
<evidence type="ECO:0000313" key="9">
    <source>
        <dbReference type="Proteomes" id="UP000749311"/>
    </source>
</evidence>
<dbReference type="Gene3D" id="3.30.830.10">
    <property type="entry name" value="Metalloenzyme, LuxS/M16 peptidase-like"/>
    <property type="match status" value="2"/>
</dbReference>
<evidence type="ECO:0000256" key="5">
    <source>
        <dbReference type="ARBA" id="ARBA00023049"/>
    </source>
</evidence>
<organism evidence="8 9">
    <name type="scientific">Brooklawnia cerclae</name>
    <dbReference type="NCBI Taxonomy" id="349934"/>
    <lineage>
        <taxon>Bacteria</taxon>
        <taxon>Bacillati</taxon>
        <taxon>Actinomycetota</taxon>
        <taxon>Actinomycetes</taxon>
        <taxon>Propionibacteriales</taxon>
        <taxon>Propionibacteriaceae</taxon>
        <taxon>Brooklawnia</taxon>
    </lineage>
</organism>
<dbReference type="RefSeq" id="WP_167165393.1">
    <property type="nucleotide sequence ID" value="NZ_BAAAOO010000002.1"/>
</dbReference>
<keyword evidence="4" id="KW-0862">Zinc</keyword>
<comment type="similarity">
    <text evidence="1">Belongs to the peptidase M16 family.</text>
</comment>
<feature type="domain" description="Peptidase M16 N-terminal" evidence="6">
    <location>
        <begin position="23"/>
        <end position="137"/>
    </location>
</feature>
<evidence type="ECO:0000256" key="1">
    <source>
        <dbReference type="ARBA" id="ARBA00007261"/>
    </source>
</evidence>
<evidence type="ECO:0000256" key="2">
    <source>
        <dbReference type="ARBA" id="ARBA00022670"/>
    </source>
</evidence>
<keyword evidence="5" id="KW-0482">Metalloprotease</keyword>
<comment type="caution">
    <text evidence="8">The sequence shown here is derived from an EMBL/GenBank/DDBJ whole genome shotgun (WGS) entry which is preliminary data.</text>
</comment>
<dbReference type="InterPro" id="IPR011765">
    <property type="entry name" value="Pept_M16_N"/>
</dbReference>
<keyword evidence="9" id="KW-1185">Reference proteome</keyword>
<sequence>MPELSSLVDYEIEDKRLDNGLRVLVNPDPLAPGIAVNLWYRVGSGDERLGATGFAHLFEHLMFAGSANVASGEHLEAIQAVGGSANATTSFDRTNYFETVGPHALELALWLEADRMSTLNVDRANLDTQREVVKEEKRQRYDNVPYGDQLQLLLELNFPTAHPYRHAAIGSMSDLDAATLDDVQAFYRTWYQPGAAVLTLAGPITPDQGLTLADRYFGHLPSIDVPTPVRPRPLAPHRGAPELVVVRDVPRPMLHVCWRTPQLSHPDRVPLDLAVALLAEGQSSRLYRELVRDEELAEGVGSFDLGLARGTSVAVVSARAREGVALEAIDERILAAVADLAEVGPTDAELARAKASSERQWLEALAPVEDRADQLGFYATHFDDPARINHELDDIERVTSDDIRAVAARWLRPESRATLRYLVGSNR</sequence>
<dbReference type="Pfam" id="PF00675">
    <property type="entry name" value="Peptidase_M16"/>
    <property type="match status" value="1"/>
</dbReference>
<evidence type="ECO:0000259" key="7">
    <source>
        <dbReference type="Pfam" id="PF05193"/>
    </source>
</evidence>
<dbReference type="Proteomes" id="UP000749311">
    <property type="component" value="Unassembled WGS sequence"/>
</dbReference>
<dbReference type="EMBL" id="JAAMOZ010000001">
    <property type="protein sequence ID" value="NIH56382.1"/>
    <property type="molecule type" value="Genomic_DNA"/>
</dbReference>
<evidence type="ECO:0000256" key="4">
    <source>
        <dbReference type="ARBA" id="ARBA00022833"/>
    </source>
</evidence>